<dbReference type="EC" id="2.4.-.-" evidence="2"/>
<name>A0ABW4NYK5_9NOCA</name>
<keyword evidence="2" id="KW-0328">Glycosyltransferase</keyword>
<keyword evidence="2" id="KW-0808">Transferase</keyword>
<evidence type="ECO:0000313" key="3">
    <source>
        <dbReference type="Proteomes" id="UP001597286"/>
    </source>
</evidence>
<organism evidence="2 3">
    <name type="scientific">Rhodococcus gannanensis</name>
    <dbReference type="NCBI Taxonomy" id="1960308"/>
    <lineage>
        <taxon>Bacteria</taxon>
        <taxon>Bacillati</taxon>
        <taxon>Actinomycetota</taxon>
        <taxon>Actinomycetes</taxon>
        <taxon>Mycobacteriales</taxon>
        <taxon>Nocardiaceae</taxon>
        <taxon>Rhodococcus</taxon>
    </lineage>
</organism>
<proteinExistence type="predicted"/>
<evidence type="ECO:0000313" key="2">
    <source>
        <dbReference type="EMBL" id="MFD1810852.1"/>
    </source>
</evidence>
<reference evidence="3" key="1">
    <citation type="journal article" date="2019" name="Int. J. Syst. Evol. Microbiol.">
        <title>The Global Catalogue of Microorganisms (GCM) 10K type strain sequencing project: providing services to taxonomists for standard genome sequencing and annotation.</title>
        <authorList>
            <consortium name="The Broad Institute Genomics Platform"/>
            <consortium name="The Broad Institute Genome Sequencing Center for Infectious Disease"/>
            <person name="Wu L."/>
            <person name="Ma J."/>
        </authorList>
    </citation>
    <scope>NUCLEOTIDE SEQUENCE [LARGE SCALE GENOMIC DNA]</scope>
    <source>
        <strain evidence="3">DT72</strain>
    </source>
</reference>
<evidence type="ECO:0000259" key="1">
    <source>
        <dbReference type="Pfam" id="PF04230"/>
    </source>
</evidence>
<accession>A0ABW4NYK5</accession>
<dbReference type="Pfam" id="PF04230">
    <property type="entry name" value="PS_pyruv_trans"/>
    <property type="match status" value="1"/>
</dbReference>
<keyword evidence="3" id="KW-1185">Reference proteome</keyword>
<feature type="domain" description="Polysaccharide pyruvyl transferase" evidence="1">
    <location>
        <begin position="67"/>
        <end position="206"/>
    </location>
</feature>
<sequence>MSVEVVHWNPRKPRASGPLGRLLPKRPPVNNFGDLLGPRIVREVLSRRVVDASPGAEGRRLLAVGSILRLARAGDVVWGAGVNGKSIDAPHELTALDVRAVRGPLTSRFLAERGVAVPDVYGDPGLLVGSLWPRESLRWDGPPVGVTLIPNLNDADRYRGHPDFWHPCSPLDDTVSRIANSEFVIGSSLHAIVLAESFGIPARLIRSAHEPSFKYDDYYLGSGRDTPVMADDVDEALTMGGEPALQWDPGALLDAFPVDLWMP</sequence>
<dbReference type="Proteomes" id="UP001597286">
    <property type="component" value="Unassembled WGS sequence"/>
</dbReference>
<protein>
    <submittedName>
        <fullName evidence="2">Polysaccharide pyruvyl transferase family protein</fullName>
        <ecNumber evidence="2">2.4.-.-</ecNumber>
    </submittedName>
</protein>
<dbReference type="EMBL" id="JBHUFB010000002">
    <property type="protein sequence ID" value="MFD1810852.1"/>
    <property type="molecule type" value="Genomic_DNA"/>
</dbReference>
<dbReference type="GO" id="GO:0016757">
    <property type="term" value="F:glycosyltransferase activity"/>
    <property type="evidence" value="ECO:0007669"/>
    <property type="project" value="UniProtKB-KW"/>
</dbReference>
<comment type="caution">
    <text evidence="2">The sequence shown here is derived from an EMBL/GenBank/DDBJ whole genome shotgun (WGS) entry which is preliminary data.</text>
</comment>
<dbReference type="InterPro" id="IPR007345">
    <property type="entry name" value="Polysacch_pyruvyl_Trfase"/>
</dbReference>
<gene>
    <name evidence="2" type="ORF">ACFSJG_01380</name>
</gene>
<dbReference type="RefSeq" id="WP_378483410.1">
    <property type="nucleotide sequence ID" value="NZ_JBHUFB010000002.1"/>
</dbReference>